<comment type="caution">
    <text evidence="1">The sequence shown here is derived from an EMBL/GenBank/DDBJ whole genome shotgun (WGS) entry which is preliminary data.</text>
</comment>
<evidence type="ECO:0008006" key="3">
    <source>
        <dbReference type="Google" id="ProtNLM"/>
    </source>
</evidence>
<accession>A0A1R1C7K3</accession>
<evidence type="ECO:0000313" key="1">
    <source>
        <dbReference type="EMBL" id="OMF18105.1"/>
    </source>
</evidence>
<dbReference type="AlphaFoldDB" id="A0A1R1C7K3"/>
<sequence length="84" mass="9230">MIDVIKRVSIAAVDSTNPVTIAYGTVTSTSPFEVLVDQRFTLPEEVLVIPEYASKLNLVNGDKILMLRVQGGQNFVVLDRLVNP</sequence>
<reference evidence="1 2" key="1">
    <citation type="submission" date="2016-11" db="EMBL/GenBank/DDBJ databases">
        <title>Paenibacillus species isolates.</title>
        <authorList>
            <person name="Beno S.M."/>
        </authorList>
    </citation>
    <scope>NUCLEOTIDE SEQUENCE [LARGE SCALE GENOMIC DNA]</scope>
    <source>
        <strain evidence="1 2">FSL H8-0246</strain>
    </source>
</reference>
<dbReference type="OrthoDB" id="95576at2"/>
<protein>
    <recommendedName>
        <fullName evidence="3">DUF2577 domain-containing protein</fullName>
    </recommendedName>
</protein>
<gene>
    <name evidence="1" type="ORF">BK131_04620</name>
</gene>
<dbReference type="EMBL" id="MRTJ01000001">
    <property type="protein sequence ID" value="OMF18105.1"/>
    <property type="molecule type" value="Genomic_DNA"/>
</dbReference>
<evidence type="ECO:0000313" key="2">
    <source>
        <dbReference type="Proteomes" id="UP000187134"/>
    </source>
</evidence>
<dbReference type="Proteomes" id="UP000187134">
    <property type="component" value="Unassembled WGS sequence"/>
</dbReference>
<dbReference type="RefSeq" id="WP_076331272.1">
    <property type="nucleotide sequence ID" value="NZ_MRTJ01000001.1"/>
</dbReference>
<name>A0A1R1C7K3_PAEAM</name>
<dbReference type="Pfam" id="PF10844">
    <property type="entry name" value="DUF2577"/>
    <property type="match status" value="1"/>
</dbReference>
<dbReference type="InterPro" id="IPR022555">
    <property type="entry name" value="DUF2577"/>
</dbReference>
<proteinExistence type="predicted"/>
<organism evidence="1 2">
    <name type="scientific">Paenibacillus amylolyticus</name>
    <dbReference type="NCBI Taxonomy" id="1451"/>
    <lineage>
        <taxon>Bacteria</taxon>
        <taxon>Bacillati</taxon>
        <taxon>Bacillota</taxon>
        <taxon>Bacilli</taxon>
        <taxon>Bacillales</taxon>
        <taxon>Paenibacillaceae</taxon>
        <taxon>Paenibacillus</taxon>
    </lineage>
</organism>